<accession>A0AAV3XVZ4</accession>
<proteinExistence type="predicted"/>
<sequence length="130" mass="14722">RRELKEEAVPSIFSFVTPTKERPRNSYVFGNGICTKDEPSPPSHKSEATQTVLSLSPLLCLQQLQKKCKEQDKEIAILKEHSVSDCVLSYCCLLSSSLSYALCPAFDLMSMRRASRRVEPLVLMYNYDAE</sequence>
<organism evidence="1 2">
    <name type="scientific">Plakobranchus ocellatus</name>
    <dbReference type="NCBI Taxonomy" id="259542"/>
    <lineage>
        <taxon>Eukaryota</taxon>
        <taxon>Metazoa</taxon>
        <taxon>Spiralia</taxon>
        <taxon>Lophotrochozoa</taxon>
        <taxon>Mollusca</taxon>
        <taxon>Gastropoda</taxon>
        <taxon>Heterobranchia</taxon>
        <taxon>Euthyneura</taxon>
        <taxon>Panpulmonata</taxon>
        <taxon>Sacoglossa</taxon>
        <taxon>Placobranchoidea</taxon>
        <taxon>Plakobranchidae</taxon>
        <taxon>Plakobranchus</taxon>
    </lineage>
</organism>
<name>A0AAV3XVZ4_9GAST</name>
<protein>
    <submittedName>
        <fullName evidence="1">Uncharacterized protein</fullName>
    </submittedName>
</protein>
<keyword evidence="2" id="KW-1185">Reference proteome</keyword>
<gene>
    <name evidence="1" type="ORF">PoB_000149500</name>
</gene>
<feature type="non-terminal residue" evidence="1">
    <location>
        <position position="1"/>
    </location>
</feature>
<dbReference type="AlphaFoldDB" id="A0AAV3XVZ4"/>
<dbReference type="Proteomes" id="UP000735302">
    <property type="component" value="Unassembled WGS sequence"/>
</dbReference>
<dbReference type="EMBL" id="BLXT01000203">
    <property type="protein sequence ID" value="GFN74989.1"/>
    <property type="molecule type" value="Genomic_DNA"/>
</dbReference>
<comment type="caution">
    <text evidence="1">The sequence shown here is derived from an EMBL/GenBank/DDBJ whole genome shotgun (WGS) entry which is preliminary data.</text>
</comment>
<reference evidence="1 2" key="1">
    <citation type="journal article" date="2021" name="Elife">
        <title>Chloroplast acquisition without the gene transfer in kleptoplastic sea slugs, Plakobranchus ocellatus.</title>
        <authorList>
            <person name="Maeda T."/>
            <person name="Takahashi S."/>
            <person name="Yoshida T."/>
            <person name="Shimamura S."/>
            <person name="Takaki Y."/>
            <person name="Nagai Y."/>
            <person name="Toyoda A."/>
            <person name="Suzuki Y."/>
            <person name="Arimoto A."/>
            <person name="Ishii H."/>
            <person name="Satoh N."/>
            <person name="Nishiyama T."/>
            <person name="Hasebe M."/>
            <person name="Maruyama T."/>
            <person name="Minagawa J."/>
            <person name="Obokata J."/>
            <person name="Shigenobu S."/>
        </authorList>
    </citation>
    <scope>NUCLEOTIDE SEQUENCE [LARGE SCALE GENOMIC DNA]</scope>
</reference>
<evidence type="ECO:0000313" key="2">
    <source>
        <dbReference type="Proteomes" id="UP000735302"/>
    </source>
</evidence>
<evidence type="ECO:0000313" key="1">
    <source>
        <dbReference type="EMBL" id="GFN74989.1"/>
    </source>
</evidence>